<protein>
    <submittedName>
        <fullName evidence="2">DUF3108 domain-containing protein</fullName>
    </submittedName>
</protein>
<evidence type="ECO:0000313" key="2">
    <source>
        <dbReference type="EMBL" id="MFL9926521.1"/>
    </source>
</evidence>
<comment type="caution">
    <text evidence="2">The sequence shown here is derived from an EMBL/GenBank/DDBJ whole genome shotgun (WGS) entry which is preliminary data.</text>
</comment>
<dbReference type="Proteomes" id="UP001629246">
    <property type="component" value="Unassembled WGS sequence"/>
</dbReference>
<name>A0ABW9ADJ2_9BURK</name>
<evidence type="ECO:0000256" key="1">
    <source>
        <dbReference type="SAM" id="MobiDB-lite"/>
    </source>
</evidence>
<dbReference type="RefSeq" id="WP_408159739.1">
    <property type="nucleotide sequence ID" value="NZ_JAQQFM010000009.1"/>
</dbReference>
<dbReference type="EMBL" id="JAQQFM010000009">
    <property type="protein sequence ID" value="MFL9926521.1"/>
    <property type="molecule type" value="Genomic_DNA"/>
</dbReference>
<dbReference type="InterPro" id="IPR021457">
    <property type="entry name" value="DUF3108"/>
</dbReference>
<gene>
    <name evidence="2" type="ORF">PQR62_19760</name>
</gene>
<reference evidence="2 3" key="1">
    <citation type="journal article" date="2024" name="Chem. Sci.">
        <title>Discovery of megapolipeptins by genome mining of a Burkholderiales bacteria collection.</title>
        <authorList>
            <person name="Paulo B.S."/>
            <person name="Recchia M.J.J."/>
            <person name="Lee S."/>
            <person name="Fergusson C.H."/>
            <person name="Romanowski S.B."/>
            <person name="Hernandez A."/>
            <person name="Krull N."/>
            <person name="Liu D.Y."/>
            <person name="Cavanagh H."/>
            <person name="Bos A."/>
            <person name="Gray C.A."/>
            <person name="Murphy B.T."/>
            <person name="Linington R.G."/>
            <person name="Eustaquio A.S."/>
        </authorList>
    </citation>
    <scope>NUCLEOTIDE SEQUENCE [LARGE SCALE GENOMIC DNA]</scope>
    <source>
        <strain evidence="2 3">RL21-008-BIB-A</strain>
    </source>
</reference>
<feature type="compositionally biased region" description="Pro residues" evidence="1">
    <location>
        <begin position="108"/>
        <end position="121"/>
    </location>
</feature>
<dbReference type="Pfam" id="PF11306">
    <property type="entry name" value="DUF3108"/>
    <property type="match status" value="1"/>
</dbReference>
<evidence type="ECO:0000313" key="3">
    <source>
        <dbReference type="Proteomes" id="UP001629246"/>
    </source>
</evidence>
<accession>A0ABW9ADJ2</accession>
<sequence>MAGKRTDSSSIAMPHRNTFRYTYAMLEVARHKKMPWGRTLLLILGVLSLHALMIDWGGRYLGWRESAKMDPATISVTLRPLPPAQPVSLPVAQKAPPRPTLKRSPAPASAPRPAAPPPAIAPIPDSAADQSATPETNGPTSNSDGSGNASDGQGEAKPPSSISAEDAPPPAGTHYETNPPPTVTLEYDVQATYNQMPVHGSGTIAWKTDGKTYRIDGKAEDFFFTFLNFSSTGDINEFGVAPELYTEKRMRKSATNTHFHRERNTISFSASTQTYPRVGGEQDRASLIWQLSAIGRKDSAKYVIGAVIDLFVAGARDAEIWRIQVLGAEQISVPIGDLQTWHVVRMPNPGSHDQRIDIWLAPEHEWYPVRLRYSDPNGGDYLDMALKKLEKPVN</sequence>
<proteinExistence type="predicted"/>
<feature type="compositionally biased region" description="Polar residues" evidence="1">
    <location>
        <begin position="130"/>
        <end position="140"/>
    </location>
</feature>
<organism evidence="2 3">
    <name type="scientific">Herbaspirillum lusitanum</name>
    <dbReference type="NCBI Taxonomy" id="213312"/>
    <lineage>
        <taxon>Bacteria</taxon>
        <taxon>Pseudomonadati</taxon>
        <taxon>Pseudomonadota</taxon>
        <taxon>Betaproteobacteria</taxon>
        <taxon>Burkholderiales</taxon>
        <taxon>Oxalobacteraceae</taxon>
        <taxon>Herbaspirillum</taxon>
    </lineage>
</organism>
<keyword evidence="3" id="KW-1185">Reference proteome</keyword>
<feature type="compositionally biased region" description="Low complexity" evidence="1">
    <location>
        <begin position="141"/>
        <end position="153"/>
    </location>
</feature>
<feature type="region of interest" description="Disordered" evidence="1">
    <location>
        <begin position="85"/>
        <end position="183"/>
    </location>
</feature>